<dbReference type="AlphaFoldDB" id="A0A371CVK9"/>
<dbReference type="Pfam" id="PF17667">
    <property type="entry name" value="Pkinase_fungal"/>
    <property type="match status" value="1"/>
</dbReference>
<evidence type="ECO:0000313" key="4">
    <source>
        <dbReference type="Proteomes" id="UP000256964"/>
    </source>
</evidence>
<evidence type="ECO:0000259" key="2">
    <source>
        <dbReference type="Pfam" id="PF17667"/>
    </source>
</evidence>
<gene>
    <name evidence="3" type="ORF">OH76DRAFT_1102210</name>
</gene>
<feature type="domain" description="Fungal-type protein kinase" evidence="2">
    <location>
        <begin position="213"/>
        <end position="596"/>
    </location>
</feature>
<dbReference type="Proteomes" id="UP000256964">
    <property type="component" value="Unassembled WGS sequence"/>
</dbReference>
<evidence type="ECO:0000313" key="3">
    <source>
        <dbReference type="EMBL" id="RDX44318.1"/>
    </source>
</evidence>
<evidence type="ECO:0000256" key="1">
    <source>
        <dbReference type="SAM" id="MobiDB-lite"/>
    </source>
</evidence>
<feature type="region of interest" description="Disordered" evidence="1">
    <location>
        <begin position="761"/>
        <end position="795"/>
    </location>
</feature>
<accession>A0A371CVK9</accession>
<name>A0A371CVK9_9APHY</name>
<dbReference type="InterPro" id="IPR040976">
    <property type="entry name" value="Pkinase_fungal"/>
</dbReference>
<protein>
    <recommendedName>
        <fullName evidence="2">Fungal-type protein kinase domain-containing protein</fullName>
    </recommendedName>
</protein>
<proteinExistence type="predicted"/>
<organism evidence="3 4">
    <name type="scientific">Lentinus brumalis</name>
    <dbReference type="NCBI Taxonomy" id="2498619"/>
    <lineage>
        <taxon>Eukaryota</taxon>
        <taxon>Fungi</taxon>
        <taxon>Dikarya</taxon>
        <taxon>Basidiomycota</taxon>
        <taxon>Agaricomycotina</taxon>
        <taxon>Agaricomycetes</taxon>
        <taxon>Polyporales</taxon>
        <taxon>Polyporaceae</taxon>
        <taxon>Lentinus</taxon>
    </lineage>
</organism>
<sequence length="795" mass="90208">MPRTLQDRQPVVDTPLSLTDTSYGSWGFDDKRSEKRYLKLAAEGRKTIIGPMPVSDFLSAFLRADELGLKGMPQPRFAFADVPEQPQTEADIYSPLIIAINESNQRKNRCPGFAIRDTSNRPDRTDGAVGAFKPDLCAYALHLLDEVSKAIKDPQSRADMGYAAFFIEVKLRASMDPFNDPPPGTSDYGSWEFTLGGRKAEDEDAFAVLGQNIAYAAEIMRRQHRTCCFSVLVCGLSARLIRWDRAGAIVTEVFSLHRRAEFLCRFLWLFSRITETERGYDLTVQPASDADERMFKRVIRRYMETQKRADQKINEAVQAHYMPGHVASVYFPYSSSTNLPSPQRRLLISRPVLTPLSATGRSTRLYWAVDSQTENVILLKDTWRRFEPGEIQEGSIMRNLKNCVESGVCIPDPDGHGDVPLVHLEVQHGASHITVEIFDDQYQTSLTQDFVRWPWVCGRGAIQITRRRHYRLAMTNAGCCLLEFSGSKELLSATHDAFNTLVRAYYATDGRSHRELHPWSVVLHRQSGGSTIRRGYLINWEASVLSPRYSPAQVDMSYEVSLPWQFQPTAYLSDTQQWQKHTIYESMESMFYLVIYCGLLHLRHNLDRSSLLQHLITVFDNGPLDGGLIPLNLRIAGGGGKSTDLMYGTWIGRVRWEDESYDRWVRTIFNYRAPWHNSASGAELTWVPTIVDQFWLTALKDDEHPLDRANRVVNLDYNDRVVGQRVPRAVRANPQKATTASSSLTVGTQLYTRHTSHITWRSTSQQGVQRVRADSPSGPGSASRPCLMPRALRRA</sequence>
<dbReference type="EMBL" id="KZ857451">
    <property type="protein sequence ID" value="RDX44318.1"/>
    <property type="molecule type" value="Genomic_DNA"/>
</dbReference>
<reference evidence="3 4" key="1">
    <citation type="journal article" date="2018" name="Biotechnol. Biofuels">
        <title>Integrative visual omics of the white-rot fungus Polyporus brumalis exposes the biotechnological potential of its oxidative enzymes for delignifying raw plant biomass.</title>
        <authorList>
            <person name="Miyauchi S."/>
            <person name="Rancon A."/>
            <person name="Drula E."/>
            <person name="Hage H."/>
            <person name="Chaduli D."/>
            <person name="Favel A."/>
            <person name="Grisel S."/>
            <person name="Henrissat B."/>
            <person name="Herpoel-Gimbert I."/>
            <person name="Ruiz-Duenas F.J."/>
            <person name="Chevret D."/>
            <person name="Hainaut M."/>
            <person name="Lin J."/>
            <person name="Wang M."/>
            <person name="Pangilinan J."/>
            <person name="Lipzen A."/>
            <person name="Lesage-Meessen L."/>
            <person name="Navarro D."/>
            <person name="Riley R."/>
            <person name="Grigoriev I.V."/>
            <person name="Zhou S."/>
            <person name="Raouche S."/>
            <person name="Rosso M.N."/>
        </authorList>
    </citation>
    <scope>NUCLEOTIDE SEQUENCE [LARGE SCALE GENOMIC DNA]</scope>
    <source>
        <strain evidence="3 4">BRFM 1820</strain>
    </source>
</reference>
<keyword evidence="4" id="KW-1185">Reference proteome</keyword>
<dbReference type="STRING" id="139420.A0A371CVK9"/>
<dbReference type="OrthoDB" id="5592585at2759"/>